<feature type="compositionally biased region" description="Low complexity" evidence="1">
    <location>
        <begin position="253"/>
        <end position="262"/>
    </location>
</feature>
<reference evidence="2" key="1">
    <citation type="submission" date="2021-06" db="EMBL/GenBank/DDBJ databases">
        <authorList>
            <person name="Arsene-Ploetze F."/>
        </authorList>
    </citation>
    <scope>NUCLEOTIDE SEQUENCE</scope>
    <source>
        <strain evidence="2">SBRY1</strain>
    </source>
</reference>
<name>A0A9W4H0I7_9ACTN</name>
<evidence type="ECO:0000313" key="3">
    <source>
        <dbReference type="Proteomes" id="UP001153328"/>
    </source>
</evidence>
<feature type="region of interest" description="Disordered" evidence="1">
    <location>
        <begin position="233"/>
        <end position="263"/>
    </location>
</feature>
<feature type="compositionally biased region" description="Pro residues" evidence="1">
    <location>
        <begin position="237"/>
        <end position="247"/>
    </location>
</feature>
<dbReference type="Proteomes" id="UP001153328">
    <property type="component" value="Unassembled WGS sequence"/>
</dbReference>
<accession>A0A9W4H0I7</accession>
<dbReference type="EMBL" id="CAJVAX010000017">
    <property type="protein sequence ID" value="CAG7637806.1"/>
    <property type="molecule type" value="Genomic_DNA"/>
</dbReference>
<sequence>MVAGVERAADLDDARRVDPAGLAGRRVQAIDPLLARGVPVPAVGVEDVARVQIPRHSAGGVSTRVHVLRTRVGEVRRAGVVRVREVLAGVRGDDGAAGGLGAHRAHAGDQRGGTEGGGGGHCKSHGIAHFVLQGDRPHHRFPFSGTLGRRRTSVAPDVVSEFPAEALFLPPRGASDCLRTGPKGCSGRLSRPIVATRLLWINGSPAIMPVSGKRSGVFRFRKTRSLSFVSIARRSPRAPPPRRPPYPGRAARRTPAAPLRGPRLTRCHNSLTRRLLYPRLMARMIRQSLPVAGVRVGS</sequence>
<dbReference type="AlphaFoldDB" id="A0A9W4H0I7"/>
<evidence type="ECO:0000313" key="2">
    <source>
        <dbReference type="EMBL" id="CAG7637806.1"/>
    </source>
</evidence>
<evidence type="ECO:0000256" key="1">
    <source>
        <dbReference type="SAM" id="MobiDB-lite"/>
    </source>
</evidence>
<comment type="caution">
    <text evidence="2">The sequence shown here is derived from an EMBL/GenBank/DDBJ whole genome shotgun (WGS) entry which is preliminary data.</text>
</comment>
<keyword evidence="3" id="KW-1185">Reference proteome</keyword>
<protein>
    <submittedName>
        <fullName evidence="2">Uncharacterized protein</fullName>
    </submittedName>
</protein>
<organism evidence="2 3">
    <name type="scientific">Actinacidiphila bryophytorum</name>
    <dbReference type="NCBI Taxonomy" id="1436133"/>
    <lineage>
        <taxon>Bacteria</taxon>
        <taxon>Bacillati</taxon>
        <taxon>Actinomycetota</taxon>
        <taxon>Actinomycetes</taxon>
        <taxon>Kitasatosporales</taxon>
        <taxon>Streptomycetaceae</taxon>
        <taxon>Actinacidiphila</taxon>
    </lineage>
</organism>
<proteinExistence type="predicted"/>
<gene>
    <name evidence="2" type="ORF">SBRY_30161</name>
</gene>